<feature type="transmembrane region" description="Helical" evidence="1">
    <location>
        <begin position="72"/>
        <end position="91"/>
    </location>
</feature>
<dbReference type="RefSeq" id="WP_091674178.1">
    <property type="nucleotide sequence ID" value="NZ_FOKG01000009.1"/>
</dbReference>
<protein>
    <recommendedName>
        <fullName evidence="4">Transmembrane protein</fullName>
    </recommendedName>
</protein>
<dbReference type="AlphaFoldDB" id="A0A1I1AI69"/>
<dbReference type="OrthoDB" id="4773013at2"/>
<dbReference type="STRING" id="490629.SAMN05216266_109189"/>
<feature type="transmembrane region" description="Helical" evidence="1">
    <location>
        <begin position="39"/>
        <end position="57"/>
    </location>
</feature>
<sequence>MNGNADSADDGRHVDELAADVDAVVSRAARTVDLGRRGFVIAVASFALIVALLLPWVGDYAGWQVLAGDGGAIPRLFAVTSTLIGIVASALTLATQRWWLAWVCAVGGWFASVDGVLAIWSQQSTPATGVAGDGPGAGMILAVVATVILAGNWMSAAWSRT</sequence>
<proteinExistence type="predicted"/>
<keyword evidence="3" id="KW-1185">Reference proteome</keyword>
<gene>
    <name evidence="2" type="ORF">SAMN05216266_109189</name>
</gene>
<feature type="transmembrane region" description="Helical" evidence="1">
    <location>
        <begin position="140"/>
        <end position="158"/>
    </location>
</feature>
<name>A0A1I1AI69_9PSEU</name>
<reference evidence="3" key="1">
    <citation type="submission" date="2016-10" db="EMBL/GenBank/DDBJ databases">
        <authorList>
            <person name="Varghese N."/>
            <person name="Submissions S."/>
        </authorList>
    </citation>
    <scope>NUCLEOTIDE SEQUENCE [LARGE SCALE GENOMIC DNA]</scope>
    <source>
        <strain evidence="3">CGMCC 4.3568</strain>
    </source>
</reference>
<organism evidence="2 3">
    <name type="scientific">Amycolatopsis marina</name>
    <dbReference type="NCBI Taxonomy" id="490629"/>
    <lineage>
        <taxon>Bacteria</taxon>
        <taxon>Bacillati</taxon>
        <taxon>Actinomycetota</taxon>
        <taxon>Actinomycetes</taxon>
        <taxon>Pseudonocardiales</taxon>
        <taxon>Pseudonocardiaceae</taxon>
        <taxon>Amycolatopsis</taxon>
    </lineage>
</organism>
<evidence type="ECO:0000313" key="2">
    <source>
        <dbReference type="EMBL" id="SFB37719.1"/>
    </source>
</evidence>
<dbReference type="Proteomes" id="UP000243799">
    <property type="component" value="Unassembled WGS sequence"/>
</dbReference>
<keyword evidence="1" id="KW-0812">Transmembrane</keyword>
<dbReference type="EMBL" id="FOKG01000009">
    <property type="protein sequence ID" value="SFB37719.1"/>
    <property type="molecule type" value="Genomic_DNA"/>
</dbReference>
<evidence type="ECO:0008006" key="4">
    <source>
        <dbReference type="Google" id="ProtNLM"/>
    </source>
</evidence>
<feature type="transmembrane region" description="Helical" evidence="1">
    <location>
        <begin position="98"/>
        <end position="120"/>
    </location>
</feature>
<evidence type="ECO:0000256" key="1">
    <source>
        <dbReference type="SAM" id="Phobius"/>
    </source>
</evidence>
<keyword evidence="1" id="KW-1133">Transmembrane helix</keyword>
<evidence type="ECO:0000313" key="3">
    <source>
        <dbReference type="Proteomes" id="UP000243799"/>
    </source>
</evidence>
<keyword evidence="1" id="KW-0472">Membrane</keyword>
<accession>A0A1I1AI69</accession>